<name>A0A7X3LHA6_9BACL</name>
<proteinExistence type="predicted"/>
<protein>
    <submittedName>
        <fullName evidence="1">Uncharacterized protein</fullName>
    </submittedName>
</protein>
<dbReference type="EMBL" id="WUBI01000002">
    <property type="protein sequence ID" value="MWV44947.1"/>
    <property type="molecule type" value="Genomic_DNA"/>
</dbReference>
<dbReference type="RefSeq" id="WP_160498553.1">
    <property type="nucleotide sequence ID" value="NZ_WUBI01000002.1"/>
</dbReference>
<dbReference type="AlphaFoldDB" id="A0A7X3LHA6"/>
<reference evidence="1 2" key="1">
    <citation type="submission" date="2019-12" db="EMBL/GenBank/DDBJ databases">
        <title>Paenibacillus sp. nov., an endophytic bacterium isolated from the stem of Dendrobium.</title>
        <authorList>
            <person name="Zhao R."/>
        </authorList>
    </citation>
    <scope>NUCLEOTIDE SEQUENCE [LARGE SCALE GENOMIC DNA]</scope>
    <source>
        <strain evidence="1 2">HJL G12</strain>
    </source>
</reference>
<evidence type="ECO:0000313" key="2">
    <source>
        <dbReference type="Proteomes" id="UP000460318"/>
    </source>
</evidence>
<organism evidence="1 2">
    <name type="scientific">Paenibacillus dendrobii</name>
    <dbReference type="NCBI Taxonomy" id="2691084"/>
    <lineage>
        <taxon>Bacteria</taxon>
        <taxon>Bacillati</taxon>
        <taxon>Bacillota</taxon>
        <taxon>Bacilli</taxon>
        <taxon>Bacillales</taxon>
        <taxon>Paenibacillaceae</taxon>
        <taxon>Paenibacillus</taxon>
    </lineage>
</organism>
<keyword evidence="2" id="KW-1185">Reference proteome</keyword>
<sequence>MKNDFETNIELEVKLKGTPVELYRFMIDISFAIQEIQNTEEIANKEDRITGLNTFKEQIKNLIESKGIDLNELASYNYLLLKQNV</sequence>
<dbReference type="Proteomes" id="UP000460318">
    <property type="component" value="Unassembled WGS sequence"/>
</dbReference>
<gene>
    <name evidence="1" type="ORF">GRF59_15095</name>
</gene>
<comment type="caution">
    <text evidence="1">The sequence shown here is derived from an EMBL/GenBank/DDBJ whole genome shotgun (WGS) entry which is preliminary data.</text>
</comment>
<evidence type="ECO:0000313" key="1">
    <source>
        <dbReference type="EMBL" id="MWV44947.1"/>
    </source>
</evidence>
<accession>A0A7X3LHA6</accession>